<proteinExistence type="predicted"/>
<dbReference type="EMBL" id="AP011115">
    <property type="protein sequence ID" value="BAH52259.1"/>
    <property type="molecule type" value="Genomic_DNA"/>
</dbReference>
<name>C1B9A6_RHOOB</name>
<gene>
    <name evidence="1" type="ordered locus">ROP_40120</name>
</gene>
<organism evidence="1 2">
    <name type="scientific">Rhodococcus opacus (strain B4)</name>
    <dbReference type="NCBI Taxonomy" id="632772"/>
    <lineage>
        <taxon>Bacteria</taxon>
        <taxon>Bacillati</taxon>
        <taxon>Actinomycetota</taxon>
        <taxon>Actinomycetes</taxon>
        <taxon>Mycobacteriales</taxon>
        <taxon>Nocardiaceae</taxon>
        <taxon>Rhodococcus</taxon>
    </lineage>
</organism>
<reference evidence="1 2" key="1">
    <citation type="submission" date="2009-03" db="EMBL/GenBank/DDBJ databases">
        <title>Comparison of the complete genome sequences of Rhodococcus erythropolis PR4 and Rhodococcus opacus B4.</title>
        <authorList>
            <person name="Takarada H."/>
            <person name="Sekine M."/>
            <person name="Hosoyama A."/>
            <person name="Yamada R."/>
            <person name="Fujisawa T."/>
            <person name="Omata S."/>
            <person name="Shimizu A."/>
            <person name="Tsukatani N."/>
            <person name="Tanikawa S."/>
            <person name="Fujita N."/>
            <person name="Harayama S."/>
        </authorList>
    </citation>
    <scope>NUCLEOTIDE SEQUENCE [LARGE SCALE GENOMIC DNA]</scope>
    <source>
        <strain evidence="1 2">B4</strain>
    </source>
</reference>
<dbReference type="KEGG" id="rop:ROP_40120"/>
<protein>
    <submittedName>
        <fullName evidence="1">Uncharacterized protein</fullName>
    </submittedName>
</protein>
<evidence type="ECO:0000313" key="2">
    <source>
        <dbReference type="Proteomes" id="UP000002212"/>
    </source>
</evidence>
<dbReference type="HOGENOM" id="CLU_2864897_0_0_11"/>
<dbReference type="STRING" id="632772.ROP_40120"/>
<dbReference type="Proteomes" id="UP000002212">
    <property type="component" value="Chromosome"/>
</dbReference>
<dbReference type="AlphaFoldDB" id="C1B9A6"/>
<dbReference type="PATRIC" id="fig|632772.20.peg.4208"/>
<accession>C1B9A6</accession>
<sequence length="64" mass="7648">MGAINIPDSIFTCTQCALNPDDNTQILYCSGDYNHGRDHYWCDDADEIRYSWREDGRVRREYRR</sequence>
<evidence type="ECO:0000313" key="1">
    <source>
        <dbReference type="EMBL" id="BAH52259.1"/>
    </source>
</evidence>